<sequence length="235" mass="26093">MKSLGLIEVIGFVSAVEATDVCLKAANVNLSRIDRVGGGIVTVSIVGDVGAVKAAVDAAQLAVERIGTLRSAHVIPRLNSDVEEYLFKPNNDEPKHKIDEVSSDSKKSEDTIEEIETIESKEIAEIERNESEEVTEIQKVVLDEAVEIQETAELEIEITESQAVKELDSINLKEEVQEKDTSKLEKETSDFSKISVKELKAKIKTLDPSISTNTLKRMKKEELVEFIDKLNREDK</sequence>
<dbReference type="PANTHER" id="PTHR33941:SF11">
    <property type="entry name" value="BACTERIAL MICROCOMPARTMENT SHELL PROTEIN PDUJ"/>
    <property type="match status" value="1"/>
</dbReference>
<name>A0ABS4E7N6_9FIRM</name>
<evidence type="ECO:0000256" key="1">
    <source>
        <dbReference type="ARBA" id="ARBA00024322"/>
    </source>
</evidence>
<evidence type="ECO:0000313" key="7">
    <source>
        <dbReference type="Proteomes" id="UP000767291"/>
    </source>
</evidence>
<feature type="domain" description="BMC" evidence="5">
    <location>
        <begin position="3"/>
        <end position="87"/>
    </location>
</feature>
<dbReference type="Gene3D" id="3.30.70.1710">
    <property type="match status" value="1"/>
</dbReference>
<comment type="subcellular location">
    <subcellularLocation>
        <location evidence="1">Bacterial microcompartment</location>
    </subcellularLocation>
</comment>
<dbReference type="InterPro" id="IPR000249">
    <property type="entry name" value="BMC_dom"/>
</dbReference>
<proteinExistence type="inferred from homology"/>
<dbReference type="SMART" id="SM00877">
    <property type="entry name" value="BMC"/>
    <property type="match status" value="1"/>
</dbReference>
<dbReference type="SUPFAM" id="SSF143414">
    <property type="entry name" value="CcmK-like"/>
    <property type="match status" value="1"/>
</dbReference>
<evidence type="ECO:0000256" key="4">
    <source>
        <dbReference type="SAM" id="MobiDB-lite"/>
    </source>
</evidence>
<keyword evidence="2" id="KW-1283">Bacterial microcompartment</keyword>
<dbReference type="PANTHER" id="PTHR33941">
    <property type="entry name" value="PROPANEDIOL UTILIZATION PROTEIN PDUA"/>
    <property type="match status" value="1"/>
</dbReference>
<dbReference type="CDD" id="cd07045">
    <property type="entry name" value="BMC_CcmK_like"/>
    <property type="match status" value="1"/>
</dbReference>
<dbReference type="InterPro" id="IPR050575">
    <property type="entry name" value="BMC_shell"/>
</dbReference>
<protein>
    <submittedName>
        <fullName evidence="6">Microcompartment protein CcmL/EutN</fullName>
    </submittedName>
</protein>
<dbReference type="Pfam" id="PF00936">
    <property type="entry name" value="BMC"/>
    <property type="match status" value="1"/>
</dbReference>
<evidence type="ECO:0000313" key="6">
    <source>
        <dbReference type="EMBL" id="MBP1853937.1"/>
    </source>
</evidence>
<dbReference type="InterPro" id="IPR044872">
    <property type="entry name" value="CcmK/CsoS1_BMC"/>
</dbReference>
<evidence type="ECO:0000256" key="3">
    <source>
        <dbReference type="PROSITE-ProRule" id="PRU01278"/>
    </source>
</evidence>
<evidence type="ECO:0000259" key="5">
    <source>
        <dbReference type="PROSITE" id="PS51930"/>
    </source>
</evidence>
<accession>A0ABS4E7N6</accession>
<keyword evidence="7" id="KW-1185">Reference proteome</keyword>
<evidence type="ECO:0000256" key="2">
    <source>
        <dbReference type="ARBA" id="ARBA00024446"/>
    </source>
</evidence>
<dbReference type="EMBL" id="JAGGJX010000001">
    <property type="protein sequence ID" value="MBP1853937.1"/>
    <property type="molecule type" value="Genomic_DNA"/>
</dbReference>
<dbReference type="InterPro" id="IPR037233">
    <property type="entry name" value="CcmK-like_sf"/>
</dbReference>
<comment type="similarity">
    <text evidence="3">Belongs to the bacterial microcompartments protein family.</text>
</comment>
<comment type="caution">
    <text evidence="6">The sequence shown here is derived from an EMBL/GenBank/DDBJ whole genome shotgun (WGS) entry which is preliminary data.</text>
</comment>
<organism evidence="6 7">
    <name type="scientific">Metaclostridioides mangenotii</name>
    <dbReference type="NCBI Taxonomy" id="1540"/>
    <lineage>
        <taxon>Bacteria</taxon>
        <taxon>Bacillati</taxon>
        <taxon>Bacillota</taxon>
        <taxon>Clostridia</taxon>
        <taxon>Peptostreptococcales</taxon>
        <taxon>Peptostreptococcaceae</taxon>
        <taxon>Metaclostridioides</taxon>
    </lineage>
</organism>
<reference evidence="6 7" key="1">
    <citation type="submission" date="2021-03" db="EMBL/GenBank/DDBJ databases">
        <title>Genomic Encyclopedia of Type Strains, Phase IV (KMG-IV): sequencing the most valuable type-strain genomes for metagenomic binning, comparative biology and taxonomic classification.</title>
        <authorList>
            <person name="Goeker M."/>
        </authorList>
    </citation>
    <scope>NUCLEOTIDE SEQUENCE [LARGE SCALE GENOMIC DNA]</scope>
    <source>
        <strain evidence="6 7">DSM 1289</strain>
    </source>
</reference>
<feature type="region of interest" description="Disordered" evidence="4">
    <location>
        <begin position="90"/>
        <end position="110"/>
    </location>
</feature>
<dbReference type="PROSITE" id="PS51930">
    <property type="entry name" value="BMC_2"/>
    <property type="match status" value="1"/>
</dbReference>
<dbReference type="Proteomes" id="UP000767291">
    <property type="component" value="Unassembled WGS sequence"/>
</dbReference>
<dbReference type="RefSeq" id="WP_209455545.1">
    <property type="nucleotide sequence ID" value="NZ_BAAACS010000017.1"/>
</dbReference>
<gene>
    <name evidence="6" type="ORF">J2Z43_000327</name>
</gene>